<organism evidence="2 3">
    <name type="scientific">Pomacea canaliculata</name>
    <name type="common">Golden apple snail</name>
    <dbReference type="NCBI Taxonomy" id="400727"/>
    <lineage>
        <taxon>Eukaryota</taxon>
        <taxon>Metazoa</taxon>
        <taxon>Spiralia</taxon>
        <taxon>Lophotrochozoa</taxon>
        <taxon>Mollusca</taxon>
        <taxon>Gastropoda</taxon>
        <taxon>Caenogastropoda</taxon>
        <taxon>Architaenioglossa</taxon>
        <taxon>Ampullarioidea</taxon>
        <taxon>Ampullariidae</taxon>
        <taxon>Pomacea</taxon>
    </lineage>
</organism>
<protein>
    <submittedName>
        <fullName evidence="2">Uncharacterized protein</fullName>
    </submittedName>
</protein>
<accession>A0A2T7PLV9</accession>
<dbReference type="AlphaFoldDB" id="A0A2T7PLV9"/>
<feature type="region of interest" description="Disordered" evidence="1">
    <location>
        <begin position="54"/>
        <end position="97"/>
    </location>
</feature>
<proteinExistence type="predicted"/>
<feature type="compositionally biased region" description="Basic and acidic residues" evidence="1">
    <location>
        <begin position="57"/>
        <end position="71"/>
    </location>
</feature>
<dbReference type="Proteomes" id="UP000245119">
    <property type="component" value="Linkage Group LG3"/>
</dbReference>
<keyword evidence="3" id="KW-1185">Reference proteome</keyword>
<comment type="caution">
    <text evidence="2">The sequence shown here is derived from an EMBL/GenBank/DDBJ whole genome shotgun (WGS) entry which is preliminary data.</text>
</comment>
<evidence type="ECO:0000256" key="1">
    <source>
        <dbReference type="SAM" id="MobiDB-lite"/>
    </source>
</evidence>
<name>A0A2T7PLV9_POMCA</name>
<sequence length="110" mass="11705">MFVAHDPPAYVTVTYWTSAGRVVMAALRQEVLAALAARWPVPPRCCANRTHRLKVRTAADRPRRPSRDVRASHTSPRRSHLAGLANVTAGGGGGSRGGAAVVVTPPVFVL</sequence>
<evidence type="ECO:0000313" key="2">
    <source>
        <dbReference type="EMBL" id="PVD34413.1"/>
    </source>
</evidence>
<dbReference type="EMBL" id="PZQS01000003">
    <property type="protein sequence ID" value="PVD34413.1"/>
    <property type="molecule type" value="Genomic_DNA"/>
</dbReference>
<gene>
    <name evidence="2" type="ORF">C0Q70_05685</name>
</gene>
<reference evidence="2 3" key="1">
    <citation type="submission" date="2018-04" db="EMBL/GenBank/DDBJ databases">
        <title>The genome of golden apple snail Pomacea canaliculata provides insight into stress tolerance and invasive adaptation.</title>
        <authorList>
            <person name="Liu C."/>
            <person name="Liu B."/>
            <person name="Ren Y."/>
            <person name="Zhang Y."/>
            <person name="Wang H."/>
            <person name="Li S."/>
            <person name="Jiang F."/>
            <person name="Yin L."/>
            <person name="Zhang G."/>
            <person name="Qian W."/>
            <person name="Fan W."/>
        </authorList>
    </citation>
    <scope>NUCLEOTIDE SEQUENCE [LARGE SCALE GENOMIC DNA]</scope>
    <source>
        <strain evidence="2">SZHN2017</strain>
        <tissue evidence="2">Muscle</tissue>
    </source>
</reference>
<evidence type="ECO:0000313" key="3">
    <source>
        <dbReference type="Proteomes" id="UP000245119"/>
    </source>
</evidence>